<protein>
    <submittedName>
        <fullName evidence="3">Purine catabolism regulatory protein</fullName>
    </submittedName>
</protein>
<dbReference type="InterPro" id="IPR042070">
    <property type="entry name" value="PucR_C-HTH_sf"/>
</dbReference>
<dbReference type="AlphaFoldDB" id="A0A0J6W852"/>
<dbReference type="SMR" id="A0A0J6W852"/>
<gene>
    <name evidence="3" type="primary">pucR_3</name>
    <name evidence="3" type="ORF">MCHLDSM_02645</name>
</gene>
<name>A0A0J6W852_9MYCO</name>
<dbReference type="STRING" id="37916.MCHLDSM_02645"/>
<keyword evidence="4" id="KW-1185">Reference proteome</keyword>
<dbReference type="Gene3D" id="1.10.10.2840">
    <property type="entry name" value="PucR C-terminal helix-turn-helix domain"/>
    <property type="match status" value="1"/>
</dbReference>
<sequence length="542" mass="58794">MGTPHYTVSMSLTVGEVIELPAVQRGAPEVLSAQRWDEPIRWVHSSDLADLSSLLQGGELVLTTGAALARSPRKYLRGLADAGALGVVVEVGSQVEELPAGVGGIADDLDLALIVLHRTVRFVDITEAVHRRIVAEQYEEVAFDRRVHETFTDLSMKRASLNGIVDAAARMLDEPVVLEDLSHQALAASTGIVADLLDDWERRSRRHTGRGENAEPWTVTGVGPRSQQWGRLVVPRAPADALRTTMVLERAAAALAMHRMIEQDRTGLQQQAQSGLIDDVLRGRITDERDAAARAQAFGLRRCAQYFPAVVRAARVAPSADPVADHRRNIAFLDAVAHTVKAAGHSGLFSRRGDAEVGMVLALKDSRSVDRTLESLGNRLREEVHRVDGVTTSVLALGPPAERITDAVAGLAEAAHIAEVASALRPGERPYFRASDVRLRGLLSLLRDDRRVQRFAETELKAVLSDDSGAMPSDLAVLREYLRLAGNKAALAQRLHMSRPALYKRLAAIRDALGVDLDDGESMTSLHVAVMVVDAAAAERTR</sequence>
<dbReference type="InterPro" id="IPR051448">
    <property type="entry name" value="CdaR-like_regulators"/>
</dbReference>
<dbReference type="EMBL" id="JYNL01000020">
    <property type="protein sequence ID" value="KMO78724.1"/>
    <property type="molecule type" value="Genomic_DNA"/>
</dbReference>
<evidence type="ECO:0000313" key="3">
    <source>
        <dbReference type="EMBL" id="KMO78724.1"/>
    </source>
</evidence>
<dbReference type="PANTHER" id="PTHR33744">
    <property type="entry name" value="CARBOHYDRATE DIACID REGULATOR"/>
    <property type="match status" value="1"/>
</dbReference>
<evidence type="ECO:0000259" key="1">
    <source>
        <dbReference type="Pfam" id="PF07905"/>
    </source>
</evidence>
<evidence type="ECO:0000313" key="4">
    <source>
        <dbReference type="Proteomes" id="UP000036513"/>
    </source>
</evidence>
<dbReference type="PATRIC" id="fig|37916.4.peg.2562"/>
<comment type="caution">
    <text evidence="3">The sequence shown here is derived from an EMBL/GenBank/DDBJ whole genome shotgun (WGS) entry which is preliminary data.</text>
</comment>
<dbReference type="Pfam" id="PF07905">
    <property type="entry name" value="PucR"/>
    <property type="match status" value="1"/>
</dbReference>
<organism evidence="3 4">
    <name type="scientific">Mycolicibacterium chlorophenolicum</name>
    <dbReference type="NCBI Taxonomy" id="37916"/>
    <lineage>
        <taxon>Bacteria</taxon>
        <taxon>Bacillati</taxon>
        <taxon>Actinomycetota</taxon>
        <taxon>Actinomycetes</taxon>
        <taxon>Mycobacteriales</taxon>
        <taxon>Mycobacteriaceae</taxon>
        <taxon>Mycolicibacterium</taxon>
    </lineage>
</organism>
<dbReference type="Proteomes" id="UP000036513">
    <property type="component" value="Unassembled WGS sequence"/>
</dbReference>
<dbReference type="InterPro" id="IPR012914">
    <property type="entry name" value="PucR_dom"/>
</dbReference>
<dbReference type="Pfam" id="PF13556">
    <property type="entry name" value="HTH_30"/>
    <property type="match status" value="1"/>
</dbReference>
<proteinExistence type="predicted"/>
<dbReference type="PANTHER" id="PTHR33744:SF1">
    <property type="entry name" value="DNA-BINDING TRANSCRIPTIONAL ACTIVATOR ADER"/>
    <property type="match status" value="1"/>
</dbReference>
<accession>A0A0J6W852</accession>
<dbReference type="InterPro" id="IPR025736">
    <property type="entry name" value="PucR_C-HTH_dom"/>
</dbReference>
<evidence type="ECO:0000259" key="2">
    <source>
        <dbReference type="Pfam" id="PF13556"/>
    </source>
</evidence>
<reference evidence="3 4" key="1">
    <citation type="journal article" date="2015" name="Genome Biol. Evol.">
        <title>Characterization of Three Mycobacterium spp. with Potential Use in Bioremediation by Genome Sequencing and Comparative Genomics.</title>
        <authorList>
            <person name="Das S."/>
            <person name="Pettersson B.M."/>
            <person name="Behra P.R."/>
            <person name="Ramesh M."/>
            <person name="Dasgupta S."/>
            <person name="Bhattacharya A."/>
            <person name="Kirsebom L.A."/>
        </authorList>
    </citation>
    <scope>NUCLEOTIDE SEQUENCE [LARGE SCALE GENOMIC DNA]</scope>
    <source>
        <strain evidence="3 4">DSM 43826</strain>
    </source>
</reference>
<feature type="domain" description="Purine catabolism PurC-like" evidence="1">
    <location>
        <begin position="16"/>
        <end position="133"/>
    </location>
</feature>
<feature type="domain" description="PucR C-terminal helix-turn-helix" evidence="2">
    <location>
        <begin position="475"/>
        <end position="531"/>
    </location>
</feature>